<reference evidence="9 10" key="1">
    <citation type="submission" date="2016-08" db="EMBL/GenBank/DDBJ databases">
        <title>Draft genome sequence of allopolyploid Zygosaccharomyces rouxii.</title>
        <authorList>
            <person name="Watanabe J."/>
            <person name="Uehara K."/>
            <person name="Mogi Y."/>
            <person name="Tsukioka Y."/>
        </authorList>
    </citation>
    <scope>NUCLEOTIDE SEQUENCE [LARGE SCALE GENOMIC DNA]</scope>
    <source>
        <strain evidence="9 10">NBRC 110957</strain>
    </source>
</reference>
<evidence type="ECO:0000256" key="3">
    <source>
        <dbReference type="ARBA" id="ARBA00009850"/>
    </source>
</evidence>
<name>A0A1Q3A9S9_ZYGRO</name>
<evidence type="ECO:0000256" key="6">
    <source>
        <dbReference type="ARBA" id="ARBA00022801"/>
    </source>
</evidence>
<evidence type="ECO:0000256" key="1">
    <source>
        <dbReference type="ARBA" id="ARBA00001043"/>
    </source>
</evidence>
<keyword evidence="6 7" id="KW-0378">Hydrolase</keyword>
<dbReference type="InterPro" id="IPR036817">
    <property type="entry name" value="Transthyretin/HIU_hydrolase_sf"/>
</dbReference>
<evidence type="ECO:0000256" key="2">
    <source>
        <dbReference type="ARBA" id="ARBA00002704"/>
    </source>
</evidence>
<gene>
    <name evidence="9" type="ORF">ZYGR_0AG04750</name>
</gene>
<organism evidence="9 10">
    <name type="scientific">Zygosaccharomyces rouxii</name>
    <dbReference type="NCBI Taxonomy" id="4956"/>
    <lineage>
        <taxon>Eukaryota</taxon>
        <taxon>Fungi</taxon>
        <taxon>Dikarya</taxon>
        <taxon>Ascomycota</taxon>
        <taxon>Saccharomycotina</taxon>
        <taxon>Saccharomycetes</taxon>
        <taxon>Saccharomycetales</taxon>
        <taxon>Saccharomycetaceae</taxon>
        <taxon>Zygosaccharomyces</taxon>
    </lineage>
</organism>
<dbReference type="GO" id="GO:0006144">
    <property type="term" value="P:purine nucleobase metabolic process"/>
    <property type="evidence" value="ECO:0007669"/>
    <property type="project" value="UniProtKB-KW"/>
</dbReference>
<evidence type="ECO:0000256" key="4">
    <source>
        <dbReference type="ARBA" id="ARBA00011881"/>
    </source>
</evidence>
<comment type="similarity">
    <text evidence="3 7">Belongs to the transthyretin family. 5-hydroxyisourate hydrolase subfamily.</text>
</comment>
<dbReference type="GO" id="GO:0033971">
    <property type="term" value="F:hydroxyisourate hydrolase activity"/>
    <property type="evidence" value="ECO:0007669"/>
    <property type="project" value="UniProtKB-EC"/>
</dbReference>
<evidence type="ECO:0000256" key="7">
    <source>
        <dbReference type="RuleBase" id="RU361270"/>
    </source>
</evidence>
<comment type="caution">
    <text evidence="9">The sequence shown here is derived from an EMBL/GenBank/DDBJ whole genome shotgun (WGS) entry which is preliminary data.</text>
</comment>
<evidence type="ECO:0000256" key="5">
    <source>
        <dbReference type="ARBA" id="ARBA00022631"/>
    </source>
</evidence>
<dbReference type="OrthoDB" id="10265230at2759"/>
<dbReference type="Gene3D" id="2.60.40.180">
    <property type="entry name" value="Transthyretin/hydroxyisourate hydrolase domain"/>
    <property type="match status" value="1"/>
</dbReference>
<dbReference type="InterPro" id="IPR014306">
    <property type="entry name" value="Hydroxyisourate_hydrolase"/>
</dbReference>
<dbReference type="InterPro" id="IPR023416">
    <property type="entry name" value="Transthyretin/HIU_hydrolase_d"/>
</dbReference>
<protein>
    <recommendedName>
        <fullName evidence="7">5-hydroxyisourate hydrolase</fullName>
        <shortName evidence="7">HIU hydrolase</shortName>
        <shortName evidence="7">HIUHase</shortName>
        <ecNumber evidence="7">3.5.2.17</ecNumber>
    </recommendedName>
</protein>
<evidence type="ECO:0000313" key="9">
    <source>
        <dbReference type="EMBL" id="GAV52484.1"/>
    </source>
</evidence>
<dbReference type="NCBIfam" id="TIGR02962">
    <property type="entry name" value="hdxy_isourate"/>
    <property type="match status" value="1"/>
</dbReference>
<evidence type="ECO:0000259" key="8">
    <source>
        <dbReference type="Pfam" id="PF00576"/>
    </source>
</evidence>
<accession>A0A1Q3A9S9</accession>
<dbReference type="SUPFAM" id="SSF49472">
    <property type="entry name" value="Transthyretin (synonym: prealbumin)"/>
    <property type="match status" value="1"/>
</dbReference>
<comment type="function">
    <text evidence="2">Catalyzes the hydrolysis of 5-hydroxyisourate (HIU) to 2-oxo-4-hydroxy-4-carboxy-5-ureidoimidazoline (OHCU).</text>
</comment>
<evidence type="ECO:0000313" key="10">
    <source>
        <dbReference type="Proteomes" id="UP000187013"/>
    </source>
</evidence>
<feature type="domain" description="Transthyretin/hydroxyisourate hydrolase" evidence="8">
    <location>
        <begin position="6"/>
        <end position="149"/>
    </location>
</feature>
<dbReference type="PANTHER" id="PTHR10395:SF7">
    <property type="entry name" value="5-HYDROXYISOURATE HYDROLASE"/>
    <property type="match status" value="1"/>
</dbReference>
<dbReference type="EC" id="3.5.2.17" evidence="7"/>
<dbReference type="PANTHER" id="PTHR10395">
    <property type="entry name" value="URICASE AND TRANSTHYRETIN-RELATED"/>
    <property type="match status" value="1"/>
</dbReference>
<comment type="subunit">
    <text evidence="4 7">Homotetramer.</text>
</comment>
<sequence length="150" mass="17303">MALNPVTCHILDTTTGQPAANVVCSIYRVYTCEDNDDQGQLIETQDAQILARARTNDDGRIPQWVFNPDPSQRNLLASNGIQEVDQHLQWKELQRGYYKIRFQTGLYFKSQGQANFHPFVDIFFQVDISTRHYHIPLLLSNYGYTTYRGS</sequence>
<keyword evidence="5 7" id="KW-0659">Purine metabolism</keyword>
<dbReference type="AlphaFoldDB" id="A0A1Q3A9S9"/>
<comment type="catalytic activity">
    <reaction evidence="1 7">
        <text>5-hydroxyisourate + H2O = 5-hydroxy-2-oxo-4-ureido-2,5-dihydro-1H-imidazole-5-carboxylate + H(+)</text>
        <dbReference type="Rhea" id="RHEA:23736"/>
        <dbReference type="ChEBI" id="CHEBI:15377"/>
        <dbReference type="ChEBI" id="CHEBI:15378"/>
        <dbReference type="ChEBI" id="CHEBI:18072"/>
        <dbReference type="ChEBI" id="CHEBI:58639"/>
        <dbReference type="EC" id="3.5.2.17"/>
    </reaction>
</comment>
<dbReference type="CDD" id="cd05822">
    <property type="entry name" value="TLP_HIUase"/>
    <property type="match status" value="1"/>
</dbReference>
<dbReference type="EMBL" id="BDGX01000033">
    <property type="protein sequence ID" value="GAV52484.1"/>
    <property type="molecule type" value="Genomic_DNA"/>
</dbReference>
<dbReference type="Proteomes" id="UP000187013">
    <property type="component" value="Unassembled WGS sequence"/>
</dbReference>
<dbReference type="Pfam" id="PF00576">
    <property type="entry name" value="Transthyretin"/>
    <property type="match status" value="1"/>
</dbReference>
<proteinExistence type="inferred from homology"/>